<feature type="domain" description="Bacterial surface antigen (D15)" evidence="4">
    <location>
        <begin position="342"/>
        <end position="634"/>
    </location>
</feature>
<reference evidence="5 6" key="1">
    <citation type="journal article" date="2013" name="Genome Announc.">
        <title>Draft genome sequences for three mercury-methylating, sulfate-reducing bacteria.</title>
        <authorList>
            <person name="Brown S.D."/>
            <person name="Hurt R.A.Jr."/>
            <person name="Gilmour C.C."/>
            <person name="Elias D.A."/>
        </authorList>
    </citation>
    <scope>NUCLEOTIDE SEQUENCE [LARGE SCALE GENOMIC DNA]</scope>
    <source>
        <strain evidence="5 6">DSM 16529</strain>
    </source>
</reference>
<accession>S7THI7</accession>
<dbReference type="InterPro" id="IPR000184">
    <property type="entry name" value="Bac_surfAg_D15"/>
</dbReference>
<evidence type="ECO:0000313" key="6">
    <source>
        <dbReference type="Proteomes" id="UP000014975"/>
    </source>
</evidence>
<organism evidence="5 6">
    <name type="scientific">Alkalidesulfovibrio alkalitolerans DSM 16529</name>
    <dbReference type="NCBI Taxonomy" id="1121439"/>
    <lineage>
        <taxon>Bacteria</taxon>
        <taxon>Pseudomonadati</taxon>
        <taxon>Thermodesulfobacteriota</taxon>
        <taxon>Desulfovibrionia</taxon>
        <taxon>Desulfovibrionales</taxon>
        <taxon>Desulfovibrionaceae</taxon>
        <taxon>Alkalidesulfovibrio</taxon>
    </lineage>
</organism>
<dbReference type="RefSeq" id="WP_020885685.1">
    <property type="nucleotide sequence ID" value="NZ_ATHI01000001.1"/>
</dbReference>
<keyword evidence="6" id="KW-1185">Reference proteome</keyword>
<protein>
    <submittedName>
        <fullName evidence="5">Surface antigen (D15)</fullName>
    </submittedName>
</protein>
<dbReference type="OrthoDB" id="9814535at2"/>
<dbReference type="GO" id="GO:0019867">
    <property type="term" value="C:outer membrane"/>
    <property type="evidence" value="ECO:0007669"/>
    <property type="project" value="InterPro"/>
</dbReference>
<dbReference type="Gene3D" id="3.10.20.310">
    <property type="entry name" value="membrane protein fhac"/>
    <property type="match status" value="1"/>
</dbReference>
<evidence type="ECO:0000313" key="5">
    <source>
        <dbReference type="EMBL" id="EPR36271.1"/>
    </source>
</evidence>
<comment type="subcellular location">
    <subcellularLocation>
        <location evidence="1">Membrane</location>
    </subcellularLocation>
</comment>
<proteinExistence type="predicted"/>
<dbReference type="Proteomes" id="UP000014975">
    <property type="component" value="Unassembled WGS sequence"/>
</dbReference>
<feature type="chain" id="PRO_5004557017" evidence="3">
    <location>
        <begin position="36"/>
        <end position="634"/>
    </location>
</feature>
<evidence type="ECO:0000256" key="2">
    <source>
        <dbReference type="ARBA" id="ARBA00023136"/>
    </source>
</evidence>
<comment type="caution">
    <text evidence="5">The sequence shown here is derived from an EMBL/GenBank/DDBJ whole genome shotgun (WGS) entry which is preliminary data.</text>
</comment>
<dbReference type="PANTHER" id="PTHR12815">
    <property type="entry name" value="SORTING AND ASSEMBLY MACHINERY SAMM50 PROTEIN FAMILY MEMBER"/>
    <property type="match status" value="1"/>
</dbReference>
<dbReference type="PANTHER" id="PTHR12815:SF42">
    <property type="entry name" value="BACTERIAL SURFACE ANTIGEN (D15) DOMAIN-CONTAINING PROTEIN"/>
    <property type="match status" value="1"/>
</dbReference>
<evidence type="ECO:0000256" key="3">
    <source>
        <dbReference type="SAM" id="SignalP"/>
    </source>
</evidence>
<evidence type="ECO:0000259" key="4">
    <source>
        <dbReference type="Pfam" id="PF01103"/>
    </source>
</evidence>
<gene>
    <name evidence="5" type="ORF">dsat_1799</name>
</gene>
<dbReference type="STRING" id="1121439.dsat_1799"/>
<dbReference type="eggNOG" id="COG0729">
    <property type="taxonomic scope" value="Bacteria"/>
</dbReference>
<keyword evidence="3" id="KW-0732">Signal</keyword>
<dbReference type="PATRIC" id="fig|1121439.3.peg.183"/>
<name>S7THI7_9BACT</name>
<dbReference type="InterPro" id="IPR039910">
    <property type="entry name" value="D15-like"/>
</dbReference>
<keyword evidence="2" id="KW-0472">Membrane</keyword>
<feature type="signal peptide" evidence="3">
    <location>
        <begin position="1"/>
        <end position="35"/>
    </location>
</feature>
<sequence>MNGISDSRPHPMARAAFLACLYLAALLCLHGPALAQPGDSAADQPSILEEDANGEQAASLPPGSYIAELRGDLDPALRALILESLDTFTRKDSPPRTRSLLAHRMQGDVQTTRRILSSWGYFQGRVETEILDGPDRPDGTPGLPLAVFTVVPGERFRIGRVAITTTPGSDPAAPLPAPGEIGVSPGDPYAAKAVVDGQEAIVRHLATRGYPFPRVEDLDVRAIGAERIADVTYVVSTGPVADFGETTISGLSHVDEAYVRSRLPWIAGMPYDGSLVEETRAALVAGGLFSVALFEKGEVAEDGRVPMHLELVERRPRTIRLGLRYRTDSGPGGKAEWEHRTLFGRAERLLASVEADMITQQAGLAFRKPNFLVEPMSLLVEQRFVRERDDAFHSLTSVSSAGVEYAFTPRLVAGVGLSYRLSRIDAVEQDETYGLFSVPLSLRYDGSDDLLNPTRGQRVTLSGARYFVSRGDVSDFFQSQISATKYLSILGGDRLVLALRAQAGATSGAALSNVPKDLRLYAGGGASVRGYAYRMAGDLDDAGDPVGGRSVFETSAEVRWRFHEEFGLVGFVDAGRAFAREYPDFGRKLFVGAGFGMRYYSFVGPIGVDIAFPLDRRRGRDDRFQVYVSLGQSF</sequence>
<dbReference type="Gene3D" id="2.40.160.50">
    <property type="entry name" value="membrane protein fhac: a member of the omp85/tpsb transporter family"/>
    <property type="match status" value="1"/>
</dbReference>
<evidence type="ECO:0000256" key="1">
    <source>
        <dbReference type="ARBA" id="ARBA00004370"/>
    </source>
</evidence>
<dbReference type="AlphaFoldDB" id="S7THI7"/>
<dbReference type="EMBL" id="ATHI01000001">
    <property type="protein sequence ID" value="EPR36271.1"/>
    <property type="molecule type" value="Genomic_DNA"/>
</dbReference>
<dbReference type="Pfam" id="PF01103">
    <property type="entry name" value="Omp85"/>
    <property type="match status" value="1"/>
</dbReference>